<evidence type="ECO:0000313" key="1">
    <source>
        <dbReference type="EMBL" id="CAB4924853.1"/>
    </source>
</evidence>
<name>A0A6J7I259_9ZZZZ</name>
<reference evidence="1" key="1">
    <citation type="submission" date="2020-05" db="EMBL/GenBank/DDBJ databases">
        <authorList>
            <person name="Chiriac C."/>
            <person name="Salcher M."/>
            <person name="Ghai R."/>
            <person name="Kavagutti S V."/>
        </authorList>
    </citation>
    <scope>NUCLEOTIDE SEQUENCE</scope>
</reference>
<sequence>MHRICVLELVDEENAVLIVNLRSDLSVAGKQVAGPGEESVEVDDSLARPIVTGSGKYLPTHGERLADRVLKRCHEARHEHRLKGFDPRLPFGRGAAAPGGRRASATECEHGVVIVDRTPLVDEGVVVAGPQQRDERGDRGTHDVQEHVVRIAAGPLRVT</sequence>
<organism evidence="1">
    <name type="scientific">freshwater metagenome</name>
    <dbReference type="NCBI Taxonomy" id="449393"/>
    <lineage>
        <taxon>unclassified sequences</taxon>
        <taxon>metagenomes</taxon>
        <taxon>ecological metagenomes</taxon>
    </lineage>
</organism>
<proteinExistence type="predicted"/>
<accession>A0A6J7I259</accession>
<dbReference type="EMBL" id="CAFBNB010000054">
    <property type="protein sequence ID" value="CAB4924853.1"/>
    <property type="molecule type" value="Genomic_DNA"/>
</dbReference>
<protein>
    <submittedName>
        <fullName evidence="1">Unannotated protein</fullName>
    </submittedName>
</protein>
<gene>
    <name evidence="1" type="ORF">UFOPK3720_00417</name>
</gene>
<dbReference type="AlphaFoldDB" id="A0A6J7I259"/>